<feature type="domain" description="Putative auto-transporter adhesin head GIN" evidence="1">
    <location>
        <begin position="47"/>
        <end position="236"/>
    </location>
</feature>
<dbReference type="Proteomes" id="UP000615760">
    <property type="component" value="Unassembled WGS sequence"/>
</dbReference>
<keyword evidence="3" id="KW-1185">Reference proteome</keyword>
<evidence type="ECO:0000313" key="2">
    <source>
        <dbReference type="EMBL" id="GGB70784.1"/>
    </source>
</evidence>
<name>A0ABQ1JP69_9FLAO</name>
<comment type="caution">
    <text evidence="2">The sequence shown here is derived from an EMBL/GenBank/DDBJ whole genome shotgun (WGS) entry which is preliminary data.</text>
</comment>
<gene>
    <name evidence="2" type="ORF">GCM10007424_08460</name>
</gene>
<protein>
    <recommendedName>
        <fullName evidence="1">Putative auto-transporter adhesin head GIN domain-containing protein</fullName>
    </recommendedName>
</protein>
<dbReference type="EMBL" id="BMJE01000002">
    <property type="protein sequence ID" value="GGB70784.1"/>
    <property type="molecule type" value="Genomic_DNA"/>
</dbReference>
<organism evidence="2 3">
    <name type="scientific">Flavobacterium suaedae</name>
    <dbReference type="NCBI Taxonomy" id="1767027"/>
    <lineage>
        <taxon>Bacteria</taxon>
        <taxon>Pseudomonadati</taxon>
        <taxon>Bacteroidota</taxon>
        <taxon>Flavobacteriia</taxon>
        <taxon>Flavobacteriales</taxon>
        <taxon>Flavobacteriaceae</taxon>
        <taxon>Flavobacterium</taxon>
    </lineage>
</organism>
<proteinExistence type="predicted"/>
<dbReference type="Gene3D" id="2.160.20.120">
    <property type="match status" value="1"/>
</dbReference>
<dbReference type="RefSeq" id="WP_188620002.1">
    <property type="nucleotide sequence ID" value="NZ_BMJE01000002.1"/>
</dbReference>
<evidence type="ECO:0000313" key="3">
    <source>
        <dbReference type="Proteomes" id="UP000615760"/>
    </source>
</evidence>
<reference evidence="3" key="1">
    <citation type="journal article" date="2019" name="Int. J. Syst. Evol. Microbiol.">
        <title>The Global Catalogue of Microorganisms (GCM) 10K type strain sequencing project: providing services to taxonomists for standard genome sequencing and annotation.</title>
        <authorList>
            <consortium name="The Broad Institute Genomics Platform"/>
            <consortium name="The Broad Institute Genome Sequencing Center for Infectious Disease"/>
            <person name="Wu L."/>
            <person name="Ma J."/>
        </authorList>
    </citation>
    <scope>NUCLEOTIDE SEQUENCE [LARGE SCALE GENOMIC DNA]</scope>
    <source>
        <strain evidence="3">CGMCC 1.15461</strain>
    </source>
</reference>
<evidence type="ECO:0000259" key="1">
    <source>
        <dbReference type="Pfam" id="PF10988"/>
    </source>
</evidence>
<sequence length="251" mass="27876">MSFKKVYLPIVVIVLLQLFTGCNSESSPECYRKAGDTLLYDVEVASFNKIHISPGIELIIAQGEEQKVTVQTGENLKEYITAEVREDGELFITNSNNCNWTRDYNSTTVTVTTPVLERIYSASQFAVKSNRILSFPSLTLESGLHSETASGIFDLQLNAESLLVQDNQSCYYKISGQVTNLNVSFYSGDARFDGANLVAESVYVFHRSSNDIIVNPQQQVSGTIYSTGNLVLKNEPPVVDVEQLYTGHIVY</sequence>
<accession>A0ABQ1JP69</accession>
<dbReference type="PROSITE" id="PS51257">
    <property type="entry name" value="PROKAR_LIPOPROTEIN"/>
    <property type="match status" value="1"/>
</dbReference>
<dbReference type="InterPro" id="IPR021255">
    <property type="entry name" value="DUF2807"/>
</dbReference>
<dbReference type="Pfam" id="PF10988">
    <property type="entry name" value="DUF2807"/>
    <property type="match status" value="1"/>
</dbReference>